<accession>A0A1G2RZE2</accession>
<dbReference type="AlphaFoldDB" id="A0A1G2RZE2"/>
<evidence type="ECO:0000313" key="2">
    <source>
        <dbReference type="Proteomes" id="UP000178222"/>
    </source>
</evidence>
<dbReference type="Proteomes" id="UP000178222">
    <property type="component" value="Unassembled WGS sequence"/>
</dbReference>
<organism evidence="1 2">
    <name type="scientific">Candidatus Wildermuthbacteria bacterium RIFCSPLOWO2_02_FULL_47_9c</name>
    <dbReference type="NCBI Taxonomy" id="1802466"/>
    <lineage>
        <taxon>Bacteria</taxon>
        <taxon>Candidatus Wildermuthiibacteriota</taxon>
    </lineage>
</organism>
<gene>
    <name evidence="1" type="ORF">A3J30_03545</name>
</gene>
<comment type="caution">
    <text evidence="1">The sequence shown here is derived from an EMBL/GenBank/DDBJ whole genome shotgun (WGS) entry which is preliminary data.</text>
</comment>
<dbReference type="EMBL" id="MHUL01000006">
    <property type="protein sequence ID" value="OHA77411.1"/>
    <property type="molecule type" value="Genomic_DNA"/>
</dbReference>
<sequence>MPVPTTWVVVCGAGADGGNAANSSCRWEKGKREAPVDAAPEEGAVLEALFRRGRCLNDRVLLVGPKSIEGGRRVGALCRHLWKAGVSVEEVHLPLYAISDAYGRSVGIQRRADSLLQRGRLQQGERIVWLMGAKDVSPYLAAVVAVAMERVSGKYMDISNLPGP</sequence>
<name>A0A1G2RZE2_9BACT</name>
<reference evidence="1 2" key="1">
    <citation type="journal article" date="2016" name="Nat. Commun.">
        <title>Thousands of microbial genomes shed light on interconnected biogeochemical processes in an aquifer system.</title>
        <authorList>
            <person name="Anantharaman K."/>
            <person name="Brown C.T."/>
            <person name="Hug L.A."/>
            <person name="Sharon I."/>
            <person name="Castelle C.J."/>
            <person name="Probst A.J."/>
            <person name="Thomas B.C."/>
            <person name="Singh A."/>
            <person name="Wilkins M.J."/>
            <person name="Karaoz U."/>
            <person name="Brodie E.L."/>
            <person name="Williams K.H."/>
            <person name="Hubbard S.S."/>
            <person name="Banfield J.F."/>
        </authorList>
    </citation>
    <scope>NUCLEOTIDE SEQUENCE [LARGE SCALE GENOMIC DNA]</scope>
</reference>
<protein>
    <submittedName>
        <fullName evidence="1">Uncharacterized protein</fullName>
    </submittedName>
</protein>
<evidence type="ECO:0000313" key="1">
    <source>
        <dbReference type="EMBL" id="OHA77411.1"/>
    </source>
</evidence>
<proteinExistence type="predicted"/>